<keyword evidence="8" id="KW-0675">Receptor</keyword>
<accession>A0A1D1VPF8</accession>
<dbReference type="InterPro" id="IPR050122">
    <property type="entry name" value="RTK"/>
</dbReference>
<keyword evidence="13" id="KW-1185">Reference proteome</keyword>
<evidence type="ECO:0000256" key="7">
    <source>
        <dbReference type="ARBA" id="ARBA00023136"/>
    </source>
</evidence>
<dbReference type="AlphaFoldDB" id="A0A1D1VPF8"/>
<keyword evidence="6 10" id="KW-1133">Transmembrane helix</keyword>
<evidence type="ECO:0000256" key="10">
    <source>
        <dbReference type="SAM" id="Phobius"/>
    </source>
</evidence>
<proteinExistence type="predicted"/>
<feature type="compositionally biased region" description="Acidic residues" evidence="9">
    <location>
        <begin position="342"/>
        <end position="360"/>
    </location>
</feature>
<keyword evidence="7 10" id="KW-0472">Membrane</keyword>
<feature type="compositionally biased region" description="Low complexity" evidence="9">
    <location>
        <begin position="412"/>
        <end position="430"/>
    </location>
</feature>
<evidence type="ECO:0000313" key="13">
    <source>
        <dbReference type="Proteomes" id="UP000186922"/>
    </source>
</evidence>
<dbReference type="InterPro" id="IPR011009">
    <property type="entry name" value="Kinase-like_dom_sf"/>
</dbReference>
<dbReference type="EMBL" id="BDGG01000009">
    <property type="protein sequence ID" value="GAV03467.1"/>
    <property type="molecule type" value="Genomic_DNA"/>
</dbReference>
<dbReference type="PANTHER" id="PTHR24416">
    <property type="entry name" value="TYROSINE-PROTEIN KINASE RECEPTOR"/>
    <property type="match status" value="1"/>
</dbReference>
<feature type="domain" description="Protein kinase" evidence="11">
    <location>
        <begin position="95"/>
        <end position="409"/>
    </location>
</feature>
<dbReference type="OrthoDB" id="3256376at2759"/>
<dbReference type="GO" id="GO:0007169">
    <property type="term" value="P:cell surface receptor protein tyrosine kinase signaling pathway"/>
    <property type="evidence" value="ECO:0007669"/>
    <property type="project" value="TreeGrafter"/>
</dbReference>
<dbReference type="GO" id="GO:0005886">
    <property type="term" value="C:plasma membrane"/>
    <property type="evidence" value="ECO:0007669"/>
    <property type="project" value="TreeGrafter"/>
</dbReference>
<evidence type="ECO:0000256" key="8">
    <source>
        <dbReference type="ARBA" id="ARBA00023170"/>
    </source>
</evidence>
<keyword evidence="2 10" id="KW-0812">Transmembrane</keyword>
<evidence type="ECO:0000259" key="11">
    <source>
        <dbReference type="PROSITE" id="PS50011"/>
    </source>
</evidence>
<feature type="compositionally biased region" description="Basic and acidic residues" evidence="9">
    <location>
        <begin position="361"/>
        <end position="378"/>
    </location>
</feature>
<dbReference type="PANTHER" id="PTHR24416:SF550">
    <property type="entry name" value="FIBROBLAST GROWTH FACTOR RECEPTOR HOMOLOG 1-RELATED"/>
    <property type="match status" value="1"/>
</dbReference>
<dbReference type="PROSITE" id="PS50011">
    <property type="entry name" value="PROTEIN_KINASE_DOM"/>
    <property type="match status" value="1"/>
</dbReference>
<comment type="caution">
    <text evidence="12">The sequence shown here is derived from an EMBL/GenBank/DDBJ whole genome shotgun (WGS) entry which is preliminary data.</text>
</comment>
<evidence type="ECO:0000256" key="6">
    <source>
        <dbReference type="ARBA" id="ARBA00022989"/>
    </source>
</evidence>
<reference evidence="12 13" key="1">
    <citation type="journal article" date="2016" name="Nat. Commun.">
        <title>Extremotolerant tardigrade genome and improved radiotolerance of human cultured cells by tardigrade-unique protein.</title>
        <authorList>
            <person name="Hashimoto T."/>
            <person name="Horikawa D.D."/>
            <person name="Saito Y."/>
            <person name="Kuwahara H."/>
            <person name="Kozuka-Hata H."/>
            <person name="Shin-I T."/>
            <person name="Minakuchi Y."/>
            <person name="Ohishi K."/>
            <person name="Motoyama A."/>
            <person name="Aizu T."/>
            <person name="Enomoto A."/>
            <person name="Kondo K."/>
            <person name="Tanaka S."/>
            <person name="Hara Y."/>
            <person name="Koshikawa S."/>
            <person name="Sagara H."/>
            <person name="Miura T."/>
            <person name="Yokobori S."/>
            <person name="Miyagawa K."/>
            <person name="Suzuki Y."/>
            <person name="Kubo T."/>
            <person name="Oyama M."/>
            <person name="Kohara Y."/>
            <person name="Fujiyama A."/>
            <person name="Arakawa K."/>
            <person name="Katayama T."/>
            <person name="Toyoda A."/>
            <person name="Kunieda T."/>
        </authorList>
    </citation>
    <scope>NUCLEOTIDE SEQUENCE [LARGE SCALE GENOMIC DNA]</scope>
    <source>
        <strain evidence="12 13">YOKOZUNA-1</strain>
    </source>
</reference>
<comment type="subcellular location">
    <subcellularLocation>
        <location evidence="1">Membrane</location>
    </subcellularLocation>
</comment>
<dbReference type="InterPro" id="IPR001245">
    <property type="entry name" value="Ser-Thr/Tyr_kinase_cat_dom"/>
</dbReference>
<gene>
    <name evidence="12" type="primary">RvY_13886-1</name>
    <name evidence="12" type="synonym">RvY_13886.1</name>
    <name evidence="12" type="ORF">RvY_13886</name>
</gene>
<dbReference type="Pfam" id="PF07714">
    <property type="entry name" value="PK_Tyr_Ser-Thr"/>
    <property type="match status" value="2"/>
</dbReference>
<evidence type="ECO:0000256" key="9">
    <source>
        <dbReference type="SAM" id="MobiDB-lite"/>
    </source>
</evidence>
<keyword evidence="4" id="KW-0547">Nucleotide-binding</keyword>
<feature type="compositionally biased region" description="Acidic residues" evidence="9">
    <location>
        <begin position="379"/>
        <end position="393"/>
    </location>
</feature>
<evidence type="ECO:0000256" key="5">
    <source>
        <dbReference type="ARBA" id="ARBA00022840"/>
    </source>
</evidence>
<dbReference type="GO" id="GO:0005524">
    <property type="term" value="F:ATP binding"/>
    <property type="evidence" value="ECO:0007669"/>
    <property type="project" value="UniProtKB-KW"/>
</dbReference>
<evidence type="ECO:0000313" key="12">
    <source>
        <dbReference type="EMBL" id="GAV03467.1"/>
    </source>
</evidence>
<dbReference type="STRING" id="947166.A0A1D1VPF8"/>
<dbReference type="SUPFAM" id="SSF56112">
    <property type="entry name" value="Protein kinase-like (PK-like)"/>
    <property type="match status" value="1"/>
</dbReference>
<dbReference type="Gene3D" id="1.10.510.10">
    <property type="entry name" value="Transferase(Phosphotransferase) domain 1"/>
    <property type="match status" value="1"/>
</dbReference>
<keyword evidence="5" id="KW-0067">ATP-binding</keyword>
<feature type="transmembrane region" description="Helical" evidence="10">
    <location>
        <begin position="24"/>
        <end position="41"/>
    </location>
</feature>
<feature type="region of interest" description="Disordered" evidence="9">
    <location>
        <begin position="339"/>
        <end position="430"/>
    </location>
</feature>
<evidence type="ECO:0000256" key="1">
    <source>
        <dbReference type="ARBA" id="ARBA00004370"/>
    </source>
</evidence>
<evidence type="ECO:0000256" key="4">
    <source>
        <dbReference type="ARBA" id="ARBA00022741"/>
    </source>
</evidence>
<dbReference type="Proteomes" id="UP000186922">
    <property type="component" value="Unassembled WGS sequence"/>
</dbReference>
<dbReference type="Gene3D" id="3.30.200.20">
    <property type="entry name" value="Phosphorylase Kinase, domain 1"/>
    <property type="match status" value="1"/>
</dbReference>
<name>A0A1D1VPF8_RAMVA</name>
<evidence type="ECO:0000256" key="2">
    <source>
        <dbReference type="ARBA" id="ARBA00022692"/>
    </source>
</evidence>
<organism evidence="12 13">
    <name type="scientific">Ramazzottius varieornatus</name>
    <name type="common">Water bear</name>
    <name type="synonym">Tardigrade</name>
    <dbReference type="NCBI Taxonomy" id="947166"/>
    <lineage>
        <taxon>Eukaryota</taxon>
        <taxon>Metazoa</taxon>
        <taxon>Ecdysozoa</taxon>
        <taxon>Tardigrada</taxon>
        <taxon>Eutardigrada</taxon>
        <taxon>Parachela</taxon>
        <taxon>Hypsibioidea</taxon>
        <taxon>Ramazzottiidae</taxon>
        <taxon>Ramazzottius</taxon>
    </lineage>
</organism>
<evidence type="ECO:0000256" key="3">
    <source>
        <dbReference type="ARBA" id="ARBA00022729"/>
    </source>
</evidence>
<dbReference type="GO" id="GO:0043235">
    <property type="term" value="C:receptor complex"/>
    <property type="evidence" value="ECO:0007669"/>
    <property type="project" value="TreeGrafter"/>
</dbReference>
<dbReference type="GO" id="GO:0004714">
    <property type="term" value="F:transmembrane receptor protein tyrosine kinase activity"/>
    <property type="evidence" value="ECO:0007669"/>
    <property type="project" value="TreeGrafter"/>
</dbReference>
<sequence>MKVIMNLAVLAEVEKAQPHSRTSLLHFGLLLISLLALYIFIKRRRYQRMLGNMKRHSEFSCNSDLPLYCKTSGTKYDGLMTKYCKMLQIPPDKLQISQKVLGKGEFGIVYKEKAQDLPGHPGITVVAVKTLHHMDDAEAQQQLAQEIRVMTKVGQHLNIVNLLATVTKDRPFLLMEYCRLGSLLSYVKRHRGPYYYNQVDKDGSMSSFDPAALEVVRQKIDLSQMALPVKWMPPEALLTKTLSQKSDVWSYGMLLGEMFSLGLTPYMDSAATYEMMEDCWSLTASERPTFAQLRQRLDVKVSKESSDTYLTLDVLYMKFNQDYQNMLQSMAKVGAALPASDEAGEDAGQESEADAVADEETVGRQEGSEVVTDDHADEGVELSDEEADDLAEDKDERSDAQPAARQPSTNGESSSEFHPQKSSSQSSRES</sequence>
<protein>
    <recommendedName>
        <fullName evidence="11">Protein kinase domain-containing protein</fullName>
    </recommendedName>
</protein>
<keyword evidence="3" id="KW-0732">Signal</keyword>
<dbReference type="InterPro" id="IPR000719">
    <property type="entry name" value="Prot_kinase_dom"/>
</dbReference>